<evidence type="ECO:0000313" key="4">
    <source>
        <dbReference type="Proteomes" id="UP001163823"/>
    </source>
</evidence>
<dbReference type="SUPFAM" id="SSF143503">
    <property type="entry name" value="PUG domain-like"/>
    <property type="match status" value="1"/>
</dbReference>
<dbReference type="Proteomes" id="UP001163823">
    <property type="component" value="Chromosome 11"/>
</dbReference>
<evidence type="ECO:0000259" key="2">
    <source>
        <dbReference type="PROSITE" id="PS50030"/>
    </source>
</evidence>
<dbReference type="InterPro" id="IPR009060">
    <property type="entry name" value="UBA-like_sf"/>
</dbReference>
<dbReference type="CDD" id="cd14290">
    <property type="entry name" value="UBA_PUB_plant"/>
    <property type="match status" value="1"/>
</dbReference>
<evidence type="ECO:0000256" key="1">
    <source>
        <dbReference type="SAM" id="Coils"/>
    </source>
</evidence>
<dbReference type="KEGG" id="qsa:O6P43_026650"/>
<feature type="coiled-coil region" evidence="1">
    <location>
        <begin position="73"/>
        <end position="156"/>
    </location>
</feature>
<dbReference type="PANTHER" id="PTHR46713:SF7">
    <property type="entry name" value="UBX DOMAIN-CONTAINING PROTEIN 1-LIKE"/>
    <property type="match status" value="1"/>
</dbReference>
<dbReference type="Pfam" id="PF09409">
    <property type="entry name" value="PUB"/>
    <property type="match status" value="1"/>
</dbReference>
<dbReference type="Pfam" id="PF22562">
    <property type="entry name" value="UBA_7"/>
    <property type="match status" value="1"/>
</dbReference>
<dbReference type="EMBL" id="JARAOO010000011">
    <property type="protein sequence ID" value="KAJ7950459.1"/>
    <property type="molecule type" value="Genomic_DNA"/>
</dbReference>
<sequence length="309" mass="35689">MAVPEVNKMLLEEIESMGFPQARAIRALHYSGNATVEDAINWIIDHENDVDIDEMPLVDADVDLDAPRPFLITKEMKIKAQKLRDEIRNRKQEEEKKSEREREKGRIRAGKELIEAKQIAEENERKKILAWRKAEAEEEKRAREKVLQKLEQDKVNRRIWLGLPQGHSSVKSSNPVAQEKGSSMPIYRVTKSEHLRDCLRSLKQNHKGDDARVRKAYETLLVYVRNVAKNPDEEKYRKIRLSNPLFQERVGSLNGGVEFLELCGFERMGDEYLYLPRDKVDMATLNSAGSLLRSAMTNPFFGVLSRSVM</sequence>
<gene>
    <name evidence="3" type="ORF">O6P43_026650</name>
</gene>
<dbReference type="InterPro" id="IPR015940">
    <property type="entry name" value="UBA"/>
</dbReference>
<feature type="domain" description="UBA" evidence="2">
    <location>
        <begin position="5"/>
        <end position="46"/>
    </location>
</feature>
<dbReference type="Gene3D" id="1.10.8.10">
    <property type="entry name" value="DNA helicase RuvA subunit, C-terminal domain"/>
    <property type="match status" value="1"/>
</dbReference>
<dbReference type="SMART" id="SM00165">
    <property type="entry name" value="UBA"/>
    <property type="match status" value="1"/>
</dbReference>
<dbReference type="InterPro" id="IPR036339">
    <property type="entry name" value="PUB-like_dom_sf"/>
</dbReference>
<dbReference type="PANTHER" id="PTHR46713">
    <property type="entry name" value="F13M7.16 PROTEIN"/>
    <property type="match status" value="1"/>
</dbReference>
<comment type="caution">
    <text evidence="3">The sequence shown here is derived from an EMBL/GenBank/DDBJ whole genome shotgun (WGS) entry which is preliminary data.</text>
</comment>
<name>A0AAD7PD13_QUISA</name>
<proteinExistence type="predicted"/>
<dbReference type="Gene3D" id="1.20.58.2190">
    <property type="match status" value="1"/>
</dbReference>
<keyword evidence="1" id="KW-0175">Coiled coil</keyword>
<dbReference type="SUPFAM" id="SSF46934">
    <property type="entry name" value="UBA-like"/>
    <property type="match status" value="1"/>
</dbReference>
<protein>
    <submittedName>
        <fullName evidence="3">UBX domain-containing protein 1-like</fullName>
    </submittedName>
</protein>
<accession>A0AAD7PD13</accession>
<organism evidence="3 4">
    <name type="scientific">Quillaja saponaria</name>
    <name type="common">Soap bark tree</name>
    <dbReference type="NCBI Taxonomy" id="32244"/>
    <lineage>
        <taxon>Eukaryota</taxon>
        <taxon>Viridiplantae</taxon>
        <taxon>Streptophyta</taxon>
        <taxon>Embryophyta</taxon>
        <taxon>Tracheophyta</taxon>
        <taxon>Spermatophyta</taxon>
        <taxon>Magnoliopsida</taxon>
        <taxon>eudicotyledons</taxon>
        <taxon>Gunneridae</taxon>
        <taxon>Pentapetalae</taxon>
        <taxon>rosids</taxon>
        <taxon>fabids</taxon>
        <taxon>Fabales</taxon>
        <taxon>Quillajaceae</taxon>
        <taxon>Quillaja</taxon>
    </lineage>
</organism>
<evidence type="ECO:0000313" key="3">
    <source>
        <dbReference type="EMBL" id="KAJ7950459.1"/>
    </source>
</evidence>
<reference evidence="3" key="1">
    <citation type="journal article" date="2023" name="Science">
        <title>Elucidation of the pathway for biosynthesis of saponin adjuvants from the soapbark tree.</title>
        <authorList>
            <person name="Reed J."/>
            <person name="Orme A."/>
            <person name="El-Demerdash A."/>
            <person name="Owen C."/>
            <person name="Martin L.B.B."/>
            <person name="Misra R.C."/>
            <person name="Kikuchi S."/>
            <person name="Rejzek M."/>
            <person name="Martin A.C."/>
            <person name="Harkess A."/>
            <person name="Leebens-Mack J."/>
            <person name="Louveau T."/>
            <person name="Stephenson M.J."/>
            <person name="Osbourn A."/>
        </authorList>
    </citation>
    <scope>NUCLEOTIDE SEQUENCE</scope>
    <source>
        <strain evidence="3">S10</strain>
    </source>
</reference>
<dbReference type="InterPro" id="IPR018997">
    <property type="entry name" value="PUB_domain"/>
</dbReference>
<dbReference type="PROSITE" id="PS50030">
    <property type="entry name" value="UBA"/>
    <property type="match status" value="1"/>
</dbReference>
<dbReference type="CDD" id="cd10461">
    <property type="entry name" value="PUB_UBA_plant"/>
    <property type="match status" value="1"/>
</dbReference>
<dbReference type="AlphaFoldDB" id="A0AAD7PD13"/>
<keyword evidence="4" id="KW-1185">Reference proteome</keyword>
<dbReference type="SMART" id="SM00580">
    <property type="entry name" value="PUG"/>
    <property type="match status" value="1"/>
</dbReference>